<dbReference type="Pfam" id="PF02699">
    <property type="entry name" value="YajC"/>
    <property type="match status" value="1"/>
</dbReference>
<dbReference type="NCBIfam" id="TIGR00739">
    <property type="entry name" value="yajC"/>
    <property type="match status" value="1"/>
</dbReference>
<evidence type="ECO:0000256" key="10">
    <source>
        <dbReference type="SAM" id="MobiDB-lite"/>
    </source>
</evidence>
<comment type="subcellular location">
    <subcellularLocation>
        <location evidence="1">Cell membrane</location>
        <topology evidence="1">Single-pass membrane protein</topology>
    </subcellularLocation>
</comment>
<dbReference type="AlphaFoldDB" id="E4KM07"/>
<evidence type="ECO:0000256" key="4">
    <source>
        <dbReference type="ARBA" id="ARBA00022475"/>
    </source>
</evidence>
<feature type="compositionally biased region" description="Acidic residues" evidence="10">
    <location>
        <begin position="113"/>
        <end position="122"/>
    </location>
</feature>
<evidence type="ECO:0000256" key="6">
    <source>
        <dbReference type="ARBA" id="ARBA00022927"/>
    </source>
</evidence>
<evidence type="ECO:0000256" key="9">
    <source>
        <dbReference type="ARBA" id="ARBA00023136"/>
    </source>
</evidence>
<sequence>MEFLASLLPMILIFGLLYMMMIRPQQKQAKQKQEMINAMKPGDQVVTIGGLYGVVSQIDVANGKVEIDCEGVYLTFMLQAIREVVSSAPLSPASNESIPADNSQAVEPTPAQEMDEDEDISADDLYLKDEDNNELADEPR</sequence>
<dbReference type="SMART" id="SM01323">
    <property type="entry name" value="YajC"/>
    <property type="match status" value="1"/>
</dbReference>
<evidence type="ECO:0000256" key="1">
    <source>
        <dbReference type="ARBA" id="ARBA00004162"/>
    </source>
</evidence>
<dbReference type="OrthoDB" id="9800132at2"/>
<evidence type="ECO:0000256" key="5">
    <source>
        <dbReference type="ARBA" id="ARBA00022692"/>
    </source>
</evidence>
<comment type="similarity">
    <text evidence="2">Belongs to the YajC family.</text>
</comment>
<accession>E4KM07</accession>
<name>E4KM07_9LACT</name>
<comment type="caution">
    <text evidence="12">The sequence shown here is derived from an EMBL/GenBank/DDBJ whole genome shotgun (WGS) entry which is preliminary data.</text>
</comment>
<proteinExistence type="inferred from homology"/>
<keyword evidence="9 11" id="KW-0472">Membrane</keyword>
<keyword evidence="3" id="KW-0813">Transport</keyword>
<keyword evidence="4" id="KW-1003">Cell membrane</keyword>
<keyword evidence="7 11" id="KW-1133">Transmembrane helix</keyword>
<dbReference type="InterPro" id="IPR003849">
    <property type="entry name" value="Preprotein_translocase_YajC"/>
</dbReference>
<dbReference type="EMBL" id="AENN01000001">
    <property type="protein sequence ID" value="EFR32049.1"/>
    <property type="molecule type" value="Genomic_DNA"/>
</dbReference>
<dbReference type="eggNOG" id="COG1862">
    <property type="taxonomic scope" value="Bacteria"/>
</dbReference>
<feature type="transmembrane region" description="Helical" evidence="11">
    <location>
        <begin position="6"/>
        <end position="22"/>
    </location>
</feature>
<evidence type="ECO:0000256" key="7">
    <source>
        <dbReference type="ARBA" id="ARBA00022989"/>
    </source>
</evidence>
<gene>
    <name evidence="12" type="primary">yajC</name>
    <name evidence="12" type="ORF">HMPREF9257_0990</name>
</gene>
<feature type="compositionally biased region" description="Polar residues" evidence="10">
    <location>
        <begin position="90"/>
        <end position="106"/>
    </location>
</feature>
<keyword evidence="8" id="KW-0811">Translocation</keyword>
<dbReference type="GO" id="GO:0015031">
    <property type="term" value="P:protein transport"/>
    <property type="evidence" value="ECO:0007669"/>
    <property type="project" value="UniProtKB-KW"/>
</dbReference>
<dbReference type="STRING" id="908337.HMPREF9257_0990"/>
<dbReference type="Proteomes" id="UP000005990">
    <property type="component" value="Unassembled WGS sequence"/>
</dbReference>
<evidence type="ECO:0000256" key="2">
    <source>
        <dbReference type="ARBA" id="ARBA00006742"/>
    </source>
</evidence>
<protein>
    <submittedName>
        <fullName evidence="12">Preprotein translocase, YajC subunit</fullName>
    </submittedName>
</protein>
<feature type="region of interest" description="Disordered" evidence="10">
    <location>
        <begin position="90"/>
        <end position="140"/>
    </location>
</feature>
<evidence type="ECO:0000256" key="3">
    <source>
        <dbReference type="ARBA" id="ARBA00022448"/>
    </source>
</evidence>
<evidence type="ECO:0000313" key="13">
    <source>
        <dbReference type="Proteomes" id="UP000005990"/>
    </source>
</evidence>
<reference evidence="12 13" key="1">
    <citation type="submission" date="2010-10" db="EMBL/GenBank/DDBJ databases">
        <authorList>
            <person name="Durkin A.S."/>
            <person name="Madupu R."/>
            <person name="Torralba M."/>
            <person name="Gillis M."/>
            <person name="Methe B."/>
            <person name="Sutton G."/>
            <person name="Nelson K.E."/>
        </authorList>
    </citation>
    <scope>NUCLEOTIDE SEQUENCE [LARGE SCALE GENOMIC DNA]</scope>
    <source>
        <strain evidence="12 13">ACS-139-V-Col8</strain>
    </source>
</reference>
<dbReference type="RefSeq" id="WP_006417532.1">
    <property type="nucleotide sequence ID" value="NZ_AENN01000001.1"/>
</dbReference>
<feature type="compositionally biased region" description="Acidic residues" evidence="10">
    <location>
        <begin position="131"/>
        <end position="140"/>
    </location>
</feature>
<dbReference type="PRINTS" id="PR01853">
    <property type="entry name" value="YAJCTRNLCASE"/>
</dbReference>
<keyword evidence="5 11" id="KW-0812">Transmembrane</keyword>
<keyword evidence="13" id="KW-1185">Reference proteome</keyword>
<dbReference type="PANTHER" id="PTHR33909:SF1">
    <property type="entry name" value="SEC TRANSLOCON ACCESSORY COMPLEX SUBUNIT YAJC"/>
    <property type="match status" value="1"/>
</dbReference>
<dbReference type="PANTHER" id="PTHR33909">
    <property type="entry name" value="SEC TRANSLOCON ACCESSORY COMPLEX SUBUNIT YAJC"/>
    <property type="match status" value="1"/>
</dbReference>
<organism evidence="12 13">
    <name type="scientific">Eremococcus coleocola ACS-139-V-Col8</name>
    <dbReference type="NCBI Taxonomy" id="908337"/>
    <lineage>
        <taxon>Bacteria</taxon>
        <taxon>Bacillati</taxon>
        <taxon>Bacillota</taxon>
        <taxon>Bacilli</taxon>
        <taxon>Lactobacillales</taxon>
        <taxon>Aerococcaceae</taxon>
        <taxon>Eremococcus</taxon>
    </lineage>
</organism>
<evidence type="ECO:0000256" key="11">
    <source>
        <dbReference type="SAM" id="Phobius"/>
    </source>
</evidence>
<evidence type="ECO:0000313" key="12">
    <source>
        <dbReference type="EMBL" id="EFR32049.1"/>
    </source>
</evidence>
<keyword evidence="6" id="KW-0653">Protein transport</keyword>
<evidence type="ECO:0000256" key="8">
    <source>
        <dbReference type="ARBA" id="ARBA00023010"/>
    </source>
</evidence>
<dbReference type="GO" id="GO:0005886">
    <property type="term" value="C:plasma membrane"/>
    <property type="evidence" value="ECO:0007669"/>
    <property type="project" value="UniProtKB-SubCell"/>
</dbReference>